<dbReference type="SUPFAM" id="SSF142921">
    <property type="entry name" value="WGR domain-like"/>
    <property type="match status" value="1"/>
</dbReference>
<evidence type="ECO:0000256" key="23">
    <source>
        <dbReference type="ARBA" id="ARBA00024159"/>
    </source>
</evidence>
<feature type="domain" description="PARP catalytic" evidence="34">
    <location>
        <begin position="1024"/>
        <end position="1305"/>
    </location>
</feature>
<dbReference type="InterPro" id="IPR001510">
    <property type="entry name" value="Znf_PARP"/>
</dbReference>
<feature type="domain" description="PARP alpha-helical" evidence="35">
    <location>
        <begin position="891"/>
        <end position="1012"/>
    </location>
</feature>
<dbReference type="Gene3D" id="3.40.50.10190">
    <property type="entry name" value="BRCT domain"/>
    <property type="match status" value="1"/>
</dbReference>
<feature type="domain" description="WGR" evidence="36">
    <location>
        <begin position="771"/>
        <end position="868"/>
    </location>
</feature>
<evidence type="ECO:0000256" key="27">
    <source>
        <dbReference type="ARBA" id="ARBA00048241"/>
    </source>
</evidence>
<comment type="catalytic activity">
    <reaction evidence="23">
        <text>L-glutamyl-[protein] + NAD(+) = 5-O-(ADP-D-ribosyl)-L-glutamyl-[protein] + nicotinamide</text>
        <dbReference type="Rhea" id="RHEA:58224"/>
        <dbReference type="Rhea" id="RHEA-COMP:10208"/>
        <dbReference type="Rhea" id="RHEA-COMP:15089"/>
        <dbReference type="ChEBI" id="CHEBI:17154"/>
        <dbReference type="ChEBI" id="CHEBI:29973"/>
        <dbReference type="ChEBI" id="CHEBI:57540"/>
        <dbReference type="ChEBI" id="CHEBI:142540"/>
    </reaction>
    <physiologicalReaction direction="left-to-right" evidence="23">
        <dbReference type="Rhea" id="RHEA:58225"/>
    </physiologicalReaction>
</comment>
<keyword evidence="7" id="KW-0021">Allosteric enzyme</keyword>
<evidence type="ECO:0000256" key="3">
    <source>
        <dbReference type="ARBA" id="ARBA00004604"/>
    </source>
</evidence>
<feature type="region of interest" description="Disordered" evidence="32">
    <location>
        <begin position="455"/>
        <end position="487"/>
    </location>
</feature>
<evidence type="ECO:0000256" key="12">
    <source>
        <dbReference type="ARBA" id="ARBA00022723"/>
    </source>
</evidence>
<dbReference type="Pfam" id="PF05406">
    <property type="entry name" value="WGR"/>
    <property type="match status" value="1"/>
</dbReference>
<dbReference type="GO" id="GO:0070212">
    <property type="term" value="P:protein poly-ADP-ribosylation"/>
    <property type="evidence" value="ECO:0007669"/>
    <property type="project" value="TreeGrafter"/>
</dbReference>
<dbReference type="InterPro" id="IPR036930">
    <property type="entry name" value="WGR_dom_sf"/>
</dbReference>
<comment type="catalytic activity">
    <reaction evidence="26">
        <text>NAD(+) + (ADP-D-ribosyl)n-acceptor = nicotinamide + (ADP-D-ribosyl)n+1-acceptor + H(+).</text>
        <dbReference type="EC" id="2.4.2.30"/>
    </reaction>
</comment>
<dbReference type="Pfam" id="PF02877">
    <property type="entry name" value="PARP_reg"/>
    <property type="match status" value="1"/>
</dbReference>
<evidence type="ECO:0000259" key="33">
    <source>
        <dbReference type="PROSITE" id="PS50064"/>
    </source>
</evidence>
<feature type="compositionally biased region" description="Low complexity" evidence="32">
    <location>
        <begin position="1"/>
        <end position="16"/>
    </location>
</feature>
<evidence type="ECO:0000256" key="9">
    <source>
        <dbReference type="ARBA" id="ARBA00022676"/>
    </source>
</evidence>
<dbReference type="GO" id="GO:1990404">
    <property type="term" value="F:NAD+-protein mono-ADP-ribosyltransferase activity"/>
    <property type="evidence" value="ECO:0007669"/>
    <property type="project" value="TreeGrafter"/>
</dbReference>
<evidence type="ECO:0000256" key="28">
    <source>
        <dbReference type="ARBA" id="ARBA00048339"/>
    </source>
</evidence>
<evidence type="ECO:0000256" key="24">
    <source>
        <dbReference type="ARBA" id="ARBA00024164"/>
    </source>
</evidence>
<evidence type="ECO:0000259" key="34">
    <source>
        <dbReference type="PROSITE" id="PS51059"/>
    </source>
</evidence>
<dbReference type="SMART" id="SM01335">
    <property type="entry name" value="PADR1"/>
    <property type="match status" value="1"/>
</dbReference>
<dbReference type="InterPro" id="IPR036420">
    <property type="entry name" value="BRCT_dom_sf"/>
</dbReference>
<keyword evidence="6" id="KW-1017">Isopeptide bond</keyword>
<dbReference type="SUPFAM" id="SSF47587">
    <property type="entry name" value="Domain of poly(ADP-ribose) polymerase"/>
    <property type="match status" value="1"/>
</dbReference>
<dbReference type="InterPro" id="IPR036616">
    <property type="entry name" value="Poly(ADP-ribose)pol_reg_dom_sf"/>
</dbReference>
<keyword evidence="18" id="KW-0805">Transcription regulation</keyword>
<dbReference type="Pfam" id="PF08063">
    <property type="entry name" value="Zn_ribbon_PADR1"/>
    <property type="match status" value="1"/>
</dbReference>
<evidence type="ECO:0000256" key="20">
    <source>
        <dbReference type="ARBA" id="ARBA00023125"/>
    </source>
</evidence>
<evidence type="ECO:0000256" key="29">
    <source>
        <dbReference type="ARBA" id="ARBA00048575"/>
    </source>
</evidence>
<keyword evidence="13" id="KW-0677">Repeat</keyword>
<dbReference type="GO" id="GO:0005694">
    <property type="term" value="C:chromosome"/>
    <property type="evidence" value="ECO:0007669"/>
    <property type="project" value="UniProtKB-SubCell"/>
</dbReference>
<keyword evidence="17" id="KW-0391">Immunity</keyword>
<dbReference type="PROSITE" id="PS51977">
    <property type="entry name" value="WGR"/>
    <property type="match status" value="1"/>
</dbReference>
<keyword evidence="8" id="KW-0399">Innate immunity</keyword>
<dbReference type="GO" id="GO:0003950">
    <property type="term" value="F:NAD+ poly-ADP-ribosyltransferase activity"/>
    <property type="evidence" value="ECO:0007669"/>
    <property type="project" value="UniProtKB-UniRule"/>
</dbReference>
<feature type="coiled-coil region" evidence="31">
    <location>
        <begin position="227"/>
        <end position="254"/>
    </location>
</feature>
<evidence type="ECO:0000256" key="5">
    <source>
        <dbReference type="ARBA" id="ARBA00022490"/>
    </source>
</evidence>
<comment type="catalytic activity">
    <reaction evidence="28">
        <text>L-tyrosyl-[protein] + NAD(+) = O-(ADP-D-ribosyl)-L-tyrosyl-[protein] + nicotinamide + H(+)</text>
        <dbReference type="Rhea" id="RHEA:58236"/>
        <dbReference type="Rhea" id="RHEA-COMP:10136"/>
        <dbReference type="Rhea" id="RHEA-COMP:15092"/>
        <dbReference type="ChEBI" id="CHEBI:15378"/>
        <dbReference type="ChEBI" id="CHEBI:17154"/>
        <dbReference type="ChEBI" id="CHEBI:46858"/>
        <dbReference type="ChEBI" id="CHEBI:57540"/>
        <dbReference type="ChEBI" id="CHEBI:142557"/>
    </reaction>
    <physiologicalReaction direction="left-to-right" evidence="28">
        <dbReference type="Rhea" id="RHEA:58237"/>
    </physiologicalReaction>
</comment>
<name>A0A6A4X1T7_AMPAM</name>
<proteinExistence type="inferred from homology"/>
<dbReference type="CDD" id="cd01437">
    <property type="entry name" value="parp_like"/>
    <property type="match status" value="1"/>
</dbReference>
<evidence type="ECO:0000256" key="22">
    <source>
        <dbReference type="ARBA" id="ARBA00023242"/>
    </source>
</evidence>
<reference evidence="37 38" key="1">
    <citation type="submission" date="2019-07" db="EMBL/GenBank/DDBJ databases">
        <title>Draft genome assembly of a fouling barnacle, Amphibalanus amphitrite (Darwin, 1854): The first reference genome for Thecostraca.</title>
        <authorList>
            <person name="Kim W."/>
        </authorList>
    </citation>
    <scope>NUCLEOTIDE SEQUENCE [LARGE SCALE GENOMIC DNA]</scope>
    <source>
        <strain evidence="37">SNU_AA5</strain>
        <tissue evidence="37">Soma without cirri and trophi</tissue>
    </source>
</reference>
<dbReference type="PROSITE" id="PS51059">
    <property type="entry name" value="PARP_CATALYTIC"/>
    <property type="match status" value="1"/>
</dbReference>
<evidence type="ECO:0000256" key="25">
    <source>
        <dbReference type="ARBA" id="ARBA00024347"/>
    </source>
</evidence>
<evidence type="ECO:0000256" key="26">
    <source>
        <dbReference type="ARBA" id="ARBA00033987"/>
    </source>
</evidence>
<dbReference type="InterPro" id="IPR055469">
    <property type="entry name" value="DUF7041"/>
</dbReference>
<dbReference type="PROSITE" id="PS51060">
    <property type="entry name" value="PARP_ALPHA_HD"/>
    <property type="match status" value="1"/>
</dbReference>
<evidence type="ECO:0000256" key="13">
    <source>
        <dbReference type="ARBA" id="ARBA00022737"/>
    </source>
</evidence>
<dbReference type="Gene3D" id="3.90.228.10">
    <property type="match status" value="2"/>
</dbReference>
<sequence length="1305" mass="144937">MPADSAQSGAAAQDPASVPASASESTHRPMASFRLPPYSPEEPDLWLLQVQCAFDVSGVDSDELRFKLLVANLPANIAVQVKDVIRSSRSFDVLCAALQARLAQSRADRLQALLGRQQLGDQKPTALLRSMRNELAAAGDAPVDTELFRTLFQQRLPQPVRAALALLPADSTLDALAEAADRYLEASGPDPRLSAIAAQPYTQPAPPIAAAVTAPAPAAAPALYTVIASLVAKMERLEASNRRLEDAVRRDRSQTMSDDLPFRAEYSKSGRAGCKGCKGNIAKDTLRMAAMVQSPFFDGKIPKWYHFSCFFEKQKPKAVADIGHFESLRFEDQEKIRAKIGAGGATGDAGAGTSKAAKAKATKQALQDFLAEYAKSGAAKCRKCEEKILKGEVRLGKKVYDSERARAYGPYMGWHHVDCFVKDRETLEFFEEGAKMPGLKTLSKEDQQMVKAKLKKIEGKRPAEDAVDGPSKKPKKEEAGPDRSKLKKQSQLVFGFRDQLKKLGKRELQLLLEENDQEVPSGTERMLDRLSDGMAFGALLPCPLCKNGQLVFRSGVGYQCVGQLTEWTKCTNVVKVPKRRLFKVPKELSEEYPFLASYKCKLGDRLMEDLGQTSATMQQEKVKAQLNATPLTKLTFAVAGDVDEEVVKRVQRMGGKLAKSVTAQVAAVICTKETMDGGHKLLKAALKHSVHVIPPEAVEKLKAGAVFKTIEETNMADWGGKVEERLGAKEETFNKSGASKSMFDKKSMTKSQRVRLKGGAAVDPDSGLEDEAHVYQSGGDFLNAVLSQVDAGSGQNSFYKLQVLRADYGGSMWVFRAWGRLGTTVGGNKLEEFDSIHDAVREFKRLYEEKTGNRWEGRKDFQKVPGRFYPMDLDYGEHEEAMKKLSAEGSKSKLDKAVQELICTIFDVNTMKQAMVEFDIDMEKMPLGKISKNQMKKAFEILTEAQALVEKKGDPAAKAPLLLDCSNRFFTLIPHDFGMQKPPLLDNLDIIKEKVDMVSSLMDIELAYSLMKAADKIQSAEHEDPVDTHYKKLNADITVLERDSEKFRLLETYIKNTHASTHSNYTLELEQVFCVSRKGEATRYKPFSKLHNRKAALARLASLQLRRHPVPENCCTWLPDGHQSKTHTCLPEMMTEEQLQRAQEHLLERPTLLEHVLVDHLGLRQREQGLRIAPPEAPATGYMFGKGIYFADMVSKSANYCFASHTNPRGLLLLCEVALGNMYEKKHSEYITKLPTGKHSTKGLGKTHPDPKESHLLETKVEIPLGKPTKSTASDTSLLYNEYIVYDVAQAHIQYLLQVNFNFRR</sequence>
<comment type="caution">
    <text evidence="37">The sequence shown here is derived from an EMBL/GenBank/DDBJ whole genome shotgun (WGS) entry which is preliminary data.</text>
</comment>
<comment type="catalytic activity">
    <reaction evidence="27">
        <text>L-histidyl-[protein] + NAD(+) = N(tele)-(ADP-D-ribosyl)-L-histidyl-[protein] + nicotinamide + H(+)</text>
        <dbReference type="Rhea" id="RHEA:72071"/>
        <dbReference type="Rhea" id="RHEA-COMP:9745"/>
        <dbReference type="Rhea" id="RHEA-COMP:18085"/>
        <dbReference type="ChEBI" id="CHEBI:15378"/>
        <dbReference type="ChEBI" id="CHEBI:17154"/>
        <dbReference type="ChEBI" id="CHEBI:29979"/>
        <dbReference type="ChEBI" id="CHEBI:57540"/>
        <dbReference type="ChEBI" id="CHEBI:191398"/>
    </reaction>
    <physiologicalReaction direction="left-to-right" evidence="27">
        <dbReference type="Rhea" id="RHEA:72072"/>
    </physiologicalReaction>
</comment>
<keyword evidence="11" id="KW-0548">Nucleotidyltransferase</keyword>
<keyword evidence="16" id="KW-0862">Zinc</keyword>
<dbReference type="PANTHER" id="PTHR10459">
    <property type="entry name" value="DNA LIGASE"/>
    <property type="match status" value="1"/>
</dbReference>
<dbReference type="InterPro" id="IPR012317">
    <property type="entry name" value="Poly(ADP-ribose)pol_cat_dom"/>
</dbReference>
<dbReference type="FunFam" id="1.20.142.10:FF:000001">
    <property type="entry name" value="Poly [ADP-ribose] polymerase"/>
    <property type="match status" value="1"/>
</dbReference>
<accession>A0A6A4X1T7</accession>
<evidence type="ECO:0000256" key="16">
    <source>
        <dbReference type="ARBA" id="ARBA00022833"/>
    </source>
</evidence>
<dbReference type="SUPFAM" id="SSF56399">
    <property type="entry name" value="ADP-ribosylation"/>
    <property type="match status" value="2"/>
</dbReference>
<keyword evidence="12" id="KW-0479">Metal-binding</keyword>
<dbReference type="SUPFAM" id="SSF52113">
    <property type="entry name" value="BRCT domain"/>
    <property type="match status" value="1"/>
</dbReference>
<evidence type="ECO:0000256" key="14">
    <source>
        <dbReference type="ARBA" id="ARBA00022765"/>
    </source>
</evidence>
<evidence type="ECO:0000256" key="21">
    <source>
        <dbReference type="ARBA" id="ARBA00023163"/>
    </source>
</evidence>
<dbReference type="GO" id="GO:0008270">
    <property type="term" value="F:zinc ion binding"/>
    <property type="evidence" value="ECO:0007669"/>
    <property type="project" value="UniProtKB-KW"/>
</dbReference>
<dbReference type="InterPro" id="IPR004102">
    <property type="entry name" value="Poly(ADP-ribose)pol_reg_dom"/>
</dbReference>
<dbReference type="SMART" id="SM00773">
    <property type="entry name" value="WGR"/>
    <property type="match status" value="1"/>
</dbReference>
<feature type="domain" description="PARP-type" evidence="33">
    <location>
        <begin position="262"/>
        <end position="344"/>
    </location>
</feature>
<dbReference type="Pfam" id="PF00645">
    <property type="entry name" value="zf-PARP"/>
    <property type="match status" value="2"/>
</dbReference>
<keyword evidence="15" id="KW-0863">Zinc-finger</keyword>
<dbReference type="Gene3D" id="1.20.142.10">
    <property type="entry name" value="Poly(ADP-ribose) polymerase, regulatory domain"/>
    <property type="match status" value="1"/>
</dbReference>
<dbReference type="Proteomes" id="UP000440578">
    <property type="component" value="Unassembled WGS sequence"/>
</dbReference>
<dbReference type="InterPro" id="IPR012982">
    <property type="entry name" value="PARP1-like_PADR1_Zn_ribbon"/>
</dbReference>
<dbReference type="InterPro" id="IPR038650">
    <property type="entry name" value="PADR1_C_dom_sf"/>
</dbReference>
<dbReference type="InterPro" id="IPR049296">
    <property type="entry name" value="PARP1-like_PADR1_N"/>
</dbReference>
<dbReference type="InterPro" id="IPR050800">
    <property type="entry name" value="ARTD/PARP"/>
</dbReference>
<evidence type="ECO:0000256" key="7">
    <source>
        <dbReference type="ARBA" id="ARBA00022533"/>
    </source>
</evidence>
<organism evidence="37 38">
    <name type="scientific">Amphibalanus amphitrite</name>
    <name type="common">Striped barnacle</name>
    <name type="synonym">Balanus amphitrite</name>
    <dbReference type="NCBI Taxonomy" id="1232801"/>
    <lineage>
        <taxon>Eukaryota</taxon>
        <taxon>Metazoa</taxon>
        <taxon>Ecdysozoa</taxon>
        <taxon>Arthropoda</taxon>
        <taxon>Crustacea</taxon>
        <taxon>Multicrustacea</taxon>
        <taxon>Cirripedia</taxon>
        <taxon>Thoracica</taxon>
        <taxon>Thoracicalcarea</taxon>
        <taxon>Balanomorpha</taxon>
        <taxon>Balanoidea</taxon>
        <taxon>Balanidae</taxon>
        <taxon>Amphibalaninae</taxon>
        <taxon>Amphibalanus</taxon>
    </lineage>
</organism>
<keyword evidence="14" id="KW-0013">ADP-ribosylation</keyword>
<dbReference type="GO" id="GO:0005829">
    <property type="term" value="C:cytosol"/>
    <property type="evidence" value="ECO:0007669"/>
    <property type="project" value="UniProtKB-SubCell"/>
</dbReference>
<dbReference type="Gene3D" id="2.20.25.630">
    <property type="match status" value="1"/>
</dbReference>
<evidence type="ECO:0000256" key="11">
    <source>
        <dbReference type="ARBA" id="ARBA00022695"/>
    </source>
</evidence>
<evidence type="ECO:0000256" key="2">
    <source>
        <dbReference type="ARBA" id="ARBA00004514"/>
    </source>
</evidence>
<keyword evidence="21" id="KW-0804">Transcription</keyword>
<dbReference type="InterPro" id="IPR008893">
    <property type="entry name" value="WGR_domain"/>
</dbReference>
<dbReference type="Gene3D" id="1.10.20.130">
    <property type="match status" value="1"/>
</dbReference>
<evidence type="ECO:0000256" key="31">
    <source>
        <dbReference type="SAM" id="Coils"/>
    </source>
</evidence>
<comment type="catalytic activity">
    <reaction evidence="24">
        <text>L-aspartyl-[protein] + NAD(+) = 4-O-(ADP-D-ribosyl)-L-aspartyl-[protein] + nicotinamide</text>
        <dbReference type="Rhea" id="RHEA:54424"/>
        <dbReference type="Rhea" id="RHEA-COMP:9867"/>
        <dbReference type="Rhea" id="RHEA-COMP:13832"/>
        <dbReference type="ChEBI" id="CHEBI:17154"/>
        <dbReference type="ChEBI" id="CHEBI:29961"/>
        <dbReference type="ChEBI" id="CHEBI:57540"/>
        <dbReference type="ChEBI" id="CHEBI:138102"/>
    </reaction>
    <physiologicalReaction direction="left-to-right" evidence="24">
        <dbReference type="Rhea" id="RHEA:54425"/>
    </physiologicalReaction>
</comment>
<feature type="domain" description="PARP-type" evidence="33">
    <location>
        <begin position="369"/>
        <end position="458"/>
    </location>
</feature>
<evidence type="ECO:0000259" key="36">
    <source>
        <dbReference type="PROSITE" id="PS51977"/>
    </source>
</evidence>
<keyword evidence="20" id="KW-0238">DNA-binding</keyword>
<dbReference type="PROSITE" id="PS52007">
    <property type="entry name" value="PADR1"/>
    <property type="match status" value="1"/>
</dbReference>
<comment type="similarity">
    <text evidence="25">Belongs to the ARTD/PARP family.</text>
</comment>
<feature type="compositionally biased region" description="Basic and acidic residues" evidence="32">
    <location>
        <begin position="455"/>
        <end position="464"/>
    </location>
</feature>
<comment type="subcellular location">
    <subcellularLocation>
        <location evidence="1">Chromosome</location>
    </subcellularLocation>
    <subcellularLocation>
        <location evidence="2">Cytoplasm</location>
        <location evidence="2">Cytosol</location>
    </subcellularLocation>
    <subcellularLocation>
        <location evidence="3">Nucleus</location>
        <location evidence="3">Nucleolus</location>
    </subcellularLocation>
</comment>
<keyword evidence="38" id="KW-1185">Reference proteome</keyword>
<keyword evidence="10 30" id="KW-0808">Transferase</keyword>
<dbReference type="Pfam" id="PF21728">
    <property type="entry name" value="PADR1_N"/>
    <property type="match status" value="1"/>
</dbReference>
<evidence type="ECO:0000256" key="18">
    <source>
        <dbReference type="ARBA" id="ARBA00023015"/>
    </source>
</evidence>
<dbReference type="Pfam" id="PF00644">
    <property type="entry name" value="PARP"/>
    <property type="match status" value="2"/>
</dbReference>
<evidence type="ECO:0000256" key="30">
    <source>
        <dbReference type="RuleBase" id="RU362114"/>
    </source>
</evidence>
<keyword evidence="5" id="KW-0963">Cytoplasm</keyword>
<evidence type="ECO:0000256" key="8">
    <source>
        <dbReference type="ARBA" id="ARBA00022588"/>
    </source>
</evidence>
<dbReference type="SMART" id="SM01336">
    <property type="entry name" value="zf-PARP"/>
    <property type="match status" value="2"/>
</dbReference>
<dbReference type="PANTHER" id="PTHR10459:SF112">
    <property type="entry name" value="POLY [ADP-RIBOSE] POLYMERASE 1"/>
    <property type="match status" value="1"/>
</dbReference>
<keyword evidence="31" id="KW-0175">Coiled coil</keyword>
<evidence type="ECO:0000313" key="38">
    <source>
        <dbReference type="Proteomes" id="UP000440578"/>
    </source>
</evidence>
<dbReference type="PROSITE" id="PS00347">
    <property type="entry name" value="ZF_PARP_1"/>
    <property type="match status" value="1"/>
</dbReference>
<gene>
    <name evidence="37" type="primary">PARP1</name>
    <name evidence="37" type="ORF">FJT64_020399</name>
</gene>
<evidence type="ECO:0000256" key="6">
    <source>
        <dbReference type="ARBA" id="ARBA00022499"/>
    </source>
</evidence>
<dbReference type="GO" id="GO:0016779">
    <property type="term" value="F:nucleotidyltransferase activity"/>
    <property type="evidence" value="ECO:0007669"/>
    <property type="project" value="UniProtKB-KW"/>
</dbReference>
<evidence type="ECO:0000256" key="1">
    <source>
        <dbReference type="ARBA" id="ARBA00004286"/>
    </source>
</evidence>
<dbReference type="GO" id="GO:0005730">
    <property type="term" value="C:nucleolus"/>
    <property type="evidence" value="ECO:0007669"/>
    <property type="project" value="UniProtKB-SubCell"/>
</dbReference>
<evidence type="ECO:0000256" key="32">
    <source>
        <dbReference type="SAM" id="MobiDB-lite"/>
    </source>
</evidence>
<protein>
    <recommendedName>
        <fullName evidence="30">Poly [ADP-ribose] polymerase</fullName>
        <shortName evidence="30">PARP</shortName>
        <ecNumber evidence="30">2.4.2.-</ecNumber>
    </recommendedName>
</protein>
<keyword evidence="19 30" id="KW-0520">NAD</keyword>
<dbReference type="Pfam" id="PF23055">
    <property type="entry name" value="DUF7041"/>
    <property type="match status" value="1"/>
</dbReference>
<evidence type="ECO:0000259" key="35">
    <source>
        <dbReference type="PROSITE" id="PS51060"/>
    </source>
</evidence>
<dbReference type="InterPro" id="IPR036957">
    <property type="entry name" value="Znf_PARP_sf"/>
</dbReference>
<dbReference type="EMBL" id="VIIS01000494">
    <property type="protein sequence ID" value="KAF0308351.1"/>
    <property type="molecule type" value="Genomic_DNA"/>
</dbReference>
<evidence type="ECO:0000256" key="15">
    <source>
        <dbReference type="ARBA" id="ARBA00022771"/>
    </source>
</evidence>
<dbReference type="SUPFAM" id="SSF57716">
    <property type="entry name" value="Glucocorticoid receptor-like (DNA-binding domain)"/>
    <property type="match status" value="2"/>
</dbReference>
<keyword evidence="22" id="KW-0539">Nucleus</keyword>
<feature type="region of interest" description="Disordered" evidence="32">
    <location>
        <begin position="1"/>
        <end position="35"/>
    </location>
</feature>
<dbReference type="GO" id="GO:0003677">
    <property type="term" value="F:DNA binding"/>
    <property type="evidence" value="ECO:0007669"/>
    <property type="project" value="UniProtKB-KW"/>
</dbReference>
<dbReference type="EC" id="2.4.2.-" evidence="30"/>
<comment type="catalytic activity">
    <reaction evidence="29">
        <text>L-seryl-[protein] + NAD(+) = O-(ADP-D-ribosyl)-L-seryl-[protein] + nicotinamide + H(+)</text>
        <dbReference type="Rhea" id="RHEA:58232"/>
        <dbReference type="Rhea" id="RHEA-COMP:9863"/>
        <dbReference type="Rhea" id="RHEA-COMP:15091"/>
        <dbReference type="ChEBI" id="CHEBI:15378"/>
        <dbReference type="ChEBI" id="CHEBI:17154"/>
        <dbReference type="ChEBI" id="CHEBI:29999"/>
        <dbReference type="ChEBI" id="CHEBI:57540"/>
        <dbReference type="ChEBI" id="CHEBI:142556"/>
    </reaction>
    <physiologicalReaction direction="left-to-right" evidence="29">
        <dbReference type="Rhea" id="RHEA:58233"/>
    </physiologicalReaction>
</comment>
<dbReference type="Gene3D" id="3.30.1740.10">
    <property type="entry name" value="Zinc finger, PARP-type"/>
    <property type="match status" value="2"/>
</dbReference>
<dbReference type="OrthoDB" id="429950at2759"/>
<evidence type="ECO:0000256" key="19">
    <source>
        <dbReference type="ARBA" id="ARBA00023027"/>
    </source>
</evidence>
<evidence type="ECO:0000256" key="17">
    <source>
        <dbReference type="ARBA" id="ARBA00022859"/>
    </source>
</evidence>
<keyword evidence="9 30" id="KW-0328">Glycosyltransferase</keyword>
<feature type="compositionally biased region" description="Basic and acidic residues" evidence="32">
    <location>
        <begin position="475"/>
        <end position="484"/>
    </location>
</feature>
<evidence type="ECO:0000256" key="10">
    <source>
        <dbReference type="ARBA" id="ARBA00022679"/>
    </source>
</evidence>
<dbReference type="GO" id="GO:0045087">
    <property type="term" value="P:innate immune response"/>
    <property type="evidence" value="ECO:0007669"/>
    <property type="project" value="UniProtKB-KW"/>
</dbReference>
<dbReference type="GO" id="GO:0006302">
    <property type="term" value="P:double-strand break repair"/>
    <property type="evidence" value="ECO:0007669"/>
    <property type="project" value="TreeGrafter"/>
</dbReference>
<dbReference type="CDD" id="cd08001">
    <property type="entry name" value="WGR_PARP1_like"/>
    <property type="match status" value="1"/>
</dbReference>
<evidence type="ECO:0000256" key="4">
    <source>
        <dbReference type="ARBA" id="ARBA00022454"/>
    </source>
</evidence>
<keyword evidence="4" id="KW-0158">Chromosome</keyword>
<evidence type="ECO:0000313" key="37">
    <source>
        <dbReference type="EMBL" id="KAF0308351.1"/>
    </source>
</evidence>
<dbReference type="PROSITE" id="PS50064">
    <property type="entry name" value="ZF_PARP_2"/>
    <property type="match status" value="2"/>
</dbReference>